<feature type="region of interest" description="Disordered" evidence="1">
    <location>
        <begin position="1"/>
        <end position="54"/>
    </location>
</feature>
<gene>
    <name evidence="2" type="ORF">O181_069086</name>
</gene>
<keyword evidence="3" id="KW-1185">Reference proteome</keyword>
<evidence type="ECO:0000313" key="3">
    <source>
        <dbReference type="Proteomes" id="UP000765509"/>
    </source>
</evidence>
<dbReference type="AlphaFoldDB" id="A0A9Q3F2U4"/>
<evidence type="ECO:0000256" key="1">
    <source>
        <dbReference type="SAM" id="MobiDB-lite"/>
    </source>
</evidence>
<feature type="compositionally biased region" description="Basic and acidic residues" evidence="1">
    <location>
        <begin position="92"/>
        <end position="139"/>
    </location>
</feature>
<organism evidence="2 3">
    <name type="scientific">Austropuccinia psidii MF-1</name>
    <dbReference type="NCBI Taxonomy" id="1389203"/>
    <lineage>
        <taxon>Eukaryota</taxon>
        <taxon>Fungi</taxon>
        <taxon>Dikarya</taxon>
        <taxon>Basidiomycota</taxon>
        <taxon>Pucciniomycotina</taxon>
        <taxon>Pucciniomycetes</taxon>
        <taxon>Pucciniales</taxon>
        <taxon>Sphaerophragmiaceae</taxon>
        <taxon>Austropuccinia</taxon>
    </lineage>
</organism>
<proteinExistence type="predicted"/>
<comment type="caution">
    <text evidence="2">The sequence shown here is derived from an EMBL/GenBank/DDBJ whole genome shotgun (WGS) entry which is preliminary data.</text>
</comment>
<sequence>MTPTRSGTNYPIQSNGSGPVHSSPKSQGQYCQPRGEAKMEIPNLPPVPKGNNRNVPVSVKELVYGGKASGVGTSAKFLDGHNELISFSEDVYGPRKDRRSSEGLDTHFLKKTSQKDKSLVEKPKHVVREPKEEVGPRKG</sequence>
<dbReference type="EMBL" id="AVOT02035095">
    <property type="protein sequence ID" value="MBW0529371.1"/>
    <property type="molecule type" value="Genomic_DNA"/>
</dbReference>
<dbReference type="Proteomes" id="UP000765509">
    <property type="component" value="Unassembled WGS sequence"/>
</dbReference>
<protein>
    <submittedName>
        <fullName evidence="2">Uncharacterized protein</fullName>
    </submittedName>
</protein>
<accession>A0A9Q3F2U4</accession>
<feature type="region of interest" description="Disordered" evidence="1">
    <location>
        <begin position="91"/>
        <end position="139"/>
    </location>
</feature>
<feature type="compositionally biased region" description="Polar residues" evidence="1">
    <location>
        <begin position="1"/>
        <end position="17"/>
    </location>
</feature>
<reference evidence="2" key="1">
    <citation type="submission" date="2021-03" db="EMBL/GenBank/DDBJ databases">
        <title>Draft genome sequence of rust myrtle Austropuccinia psidii MF-1, a brazilian biotype.</title>
        <authorList>
            <person name="Quecine M.C."/>
            <person name="Pachon D.M.R."/>
            <person name="Bonatelli M.L."/>
            <person name="Correr F.H."/>
            <person name="Franceschini L.M."/>
            <person name="Leite T.F."/>
            <person name="Margarido G.R.A."/>
            <person name="Almeida C.A."/>
            <person name="Ferrarezi J.A."/>
            <person name="Labate C.A."/>
        </authorList>
    </citation>
    <scope>NUCLEOTIDE SEQUENCE</scope>
    <source>
        <strain evidence="2">MF-1</strain>
    </source>
</reference>
<evidence type="ECO:0000313" key="2">
    <source>
        <dbReference type="EMBL" id="MBW0529371.1"/>
    </source>
</evidence>
<name>A0A9Q3F2U4_9BASI</name>